<evidence type="ECO:0000256" key="4">
    <source>
        <dbReference type="ARBA" id="ARBA00022968"/>
    </source>
</evidence>
<dbReference type="Proteomes" id="UP000612055">
    <property type="component" value="Unassembled WGS sequence"/>
</dbReference>
<keyword evidence="11" id="KW-1185">Reference proteome</keyword>
<dbReference type="GO" id="GO:0006078">
    <property type="term" value="P:(1-&gt;6)-beta-D-glucan biosynthetic process"/>
    <property type="evidence" value="ECO:0007669"/>
    <property type="project" value="TreeGrafter"/>
</dbReference>
<keyword evidence="7" id="KW-0325">Glycoprotein</keyword>
<evidence type="ECO:0000256" key="8">
    <source>
        <dbReference type="ARBA" id="ARBA00023316"/>
    </source>
</evidence>
<comment type="similarity">
    <text evidence="2">Belongs to the SKN1/KRE6 family.</text>
</comment>
<organism evidence="10 11">
    <name type="scientific">Edaphochlamys debaryana</name>
    <dbReference type="NCBI Taxonomy" id="47281"/>
    <lineage>
        <taxon>Eukaryota</taxon>
        <taxon>Viridiplantae</taxon>
        <taxon>Chlorophyta</taxon>
        <taxon>core chlorophytes</taxon>
        <taxon>Chlorophyceae</taxon>
        <taxon>CS clade</taxon>
        <taxon>Chlamydomonadales</taxon>
        <taxon>Chlamydomonadales incertae sedis</taxon>
        <taxon>Edaphochlamys</taxon>
    </lineage>
</organism>
<evidence type="ECO:0000256" key="6">
    <source>
        <dbReference type="ARBA" id="ARBA00023136"/>
    </source>
</evidence>
<dbReference type="GO" id="GO:0015926">
    <property type="term" value="F:glucosidase activity"/>
    <property type="evidence" value="ECO:0007669"/>
    <property type="project" value="TreeGrafter"/>
</dbReference>
<evidence type="ECO:0000256" key="5">
    <source>
        <dbReference type="ARBA" id="ARBA00022989"/>
    </source>
</evidence>
<keyword evidence="6" id="KW-0472">Membrane</keyword>
<evidence type="ECO:0000313" key="11">
    <source>
        <dbReference type="Proteomes" id="UP000612055"/>
    </source>
</evidence>
<dbReference type="PANTHER" id="PTHR31361:SF1">
    <property type="entry name" value="BETA-GLUCAN SYNTHESIS-ASSOCIATED PROTEIN KRE6-RELATED"/>
    <property type="match status" value="1"/>
</dbReference>
<protein>
    <recommendedName>
        <fullName evidence="9">GH16 domain-containing protein</fullName>
    </recommendedName>
</protein>
<reference evidence="10" key="1">
    <citation type="journal article" date="2020" name="bioRxiv">
        <title>Comparative genomics of Chlamydomonas.</title>
        <authorList>
            <person name="Craig R.J."/>
            <person name="Hasan A.R."/>
            <person name="Ness R.W."/>
            <person name="Keightley P.D."/>
        </authorList>
    </citation>
    <scope>NUCLEOTIDE SEQUENCE</scope>
    <source>
        <strain evidence="10">CCAP 11/70</strain>
    </source>
</reference>
<dbReference type="OrthoDB" id="522664at2759"/>
<dbReference type="Gene3D" id="2.60.120.200">
    <property type="match status" value="1"/>
</dbReference>
<evidence type="ECO:0000256" key="3">
    <source>
        <dbReference type="ARBA" id="ARBA00022692"/>
    </source>
</evidence>
<keyword evidence="5" id="KW-1133">Transmembrane helix</keyword>
<comment type="subcellular location">
    <subcellularLocation>
        <location evidence="1">Membrane</location>
        <topology evidence="1">Single-pass type II membrane protein</topology>
    </subcellularLocation>
</comment>
<dbReference type="GO" id="GO:0005886">
    <property type="term" value="C:plasma membrane"/>
    <property type="evidence" value="ECO:0007669"/>
    <property type="project" value="TreeGrafter"/>
</dbReference>
<keyword evidence="8" id="KW-0961">Cell wall biogenesis/degradation</keyword>
<evidence type="ECO:0000259" key="9">
    <source>
        <dbReference type="PROSITE" id="PS51762"/>
    </source>
</evidence>
<dbReference type="AlphaFoldDB" id="A0A836BPQ8"/>
<dbReference type="PANTHER" id="PTHR31361">
    <property type="entry name" value="BETA-GLUCAN SYNTHESIS-ASSOCIATED PROTEIN KRE6-RELATED"/>
    <property type="match status" value="1"/>
</dbReference>
<dbReference type="InterPro" id="IPR005629">
    <property type="entry name" value="Skn1/Kre6/Sbg1"/>
</dbReference>
<name>A0A836BPQ8_9CHLO</name>
<evidence type="ECO:0000256" key="2">
    <source>
        <dbReference type="ARBA" id="ARBA00010962"/>
    </source>
</evidence>
<evidence type="ECO:0000313" key="10">
    <source>
        <dbReference type="EMBL" id="KAG2482848.1"/>
    </source>
</evidence>
<dbReference type="EMBL" id="JAEHOE010000199">
    <property type="protein sequence ID" value="KAG2482848.1"/>
    <property type="molecule type" value="Genomic_DNA"/>
</dbReference>
<evidence type="ECO:0000256" key="1">
    <source>
        <dbReference type="ARBA" id="ARBA00004606"/>
    </source>
</evidence>
<dbReference type="GO" id="GO:0071555">
    <property type="term" value="P:cell wall organization"/>
    <property type="evidence" value="ECO:0007669"/>
    <property type="project" value="UniProtKB-KW"/>
</dbReference>
<accession>A0A836BPQ8</accession>
<keyword evidence="4" id="KW-0735">Signal-anchor</keyword>
<keyword evidence="3" id="KW-0812">Transmembrane</keyword>
<comment type="caution">
    <text evidence="10">The sequence shown here is derived from an EMBL/GenBank/DDBJ whole genome shotgun (WGS) entry which is preliminary data.</text>
</comment>
<dbReference type="GO" id="GO:0005789">
    <property type="term" value="C:endoplasmic reticulum membrane"/>
    <property type="evidence" value="ECO:0007669"/>
    <property type="project" value="TreeGrafter"/>
</dbReference>
<proteinExistence type="inferred from homology"/>
<dbReference type="InterPro" id="IPR013320">
    <property type="entry name" value="ConA-like_dom_sf"/>
</dbReference>
<feature type="domain" description="GH16" evidence="9">
    <location>
        <begin position="41"/>
        <end position="434"/>
    </location>
</feature>
<evidence type="ECO:0000256" key="7">
    <source>
        <dbReference type="ARBA" id="ARBA00023180"/>
    </source>
</evidence>
<dbReference type="SUPFAM" id="SSF49899">
    <property type="entry name" value="Concanavalin A-like lectins/glucanases"/>
    <property type="match status" value="1"/>
</dbReference>
<gene>
    <name evidence="10" type="ORF">HYH03_018239</name>
</gene>
<dbReference type="PROSITE" id="PS51762">
    <property type="entry name" value="GH16_2"/>
    <property type="match status" value="1"/>
</dbReference>
<dbReference type="Pfam" id="PF03935">
    <property type="entry name" value="SKN1_KRE6_Sbg1"/>
    <property type="match status" value="1"/>
</dbReference>
<sequence>MQPALNNTGTWIDKDTPASACTKNICTTDYYSCLGQAGWPSRWAGLQSGPAQRDDLVLVFSDEFDDPSRDFGPGKDFKWHALDLLYVNNDAAVFRNEAVTVRDGKLVLTATRERKRAPMSSLYGDFLSDEQPYTSGAVQGWNKFCFTGGYMEVSVKLPGDDKVGGFWPSVFTLGNLGRTGYLRSSEGLWPHSYNTCDTLATEKKPNWSDNPQRINRCNSPEGRGAPEIDLLEAGVWKKEDGKGGYYMQAEVSTSLPISPILPNGLHWLDDPESMKFATYNDPYLQSKPNPWNGPLSYSTGVNADGTPKWHNRPGNYLSDYLSGIHHLNSSYFTSFQRWGLDWQPGEYIRWYINDVLIQGGTGHKAGGEVNKKALVARTNGANESIGERFIPLEPSYINIFLAMADNFAPIDHENLVLPASMEVDYVRIWQRRDRINIGCSPPDFPTQEYINANRDFYLVSGVPGFTDFVGDSSVVGPMPSLGLWLLTALGALALWRLQPL</sequence>
<dbReference type="InterPro" id="IPR000757">
    <property type="entry name" value="Beta-glucanase-like"/>
</dbReference>